<proteinExistence type="predicted"/>
<sequence>MIDTPTQLFDAVVILAVDLLRADQLEKLILNGARLSEDMDALLHLRTDTAHARAKAAETGRLTEIAR</sequence>
<dbReference type="EMBL" id="VSSR01000142">
    <property type="protein sequence ID" value="TYL70263.1"/>
    <property type="molecule type" value="Genomic_DNA"/>
</dbReference>
<keyword evidence="2" id="KW-1185">Reference proteome</keyword>
<name>A0A5S4VX25_9BRAD</name>
<dbReference type="RefSeq" id="WP_148756685.1">
    <property type="nucleotide sequence ID" value="NZ_VSSR01000142.1"/>
</dbReference>
<organism evidence="1 2">
    <name type="scientific">Bradyrhizobium cytisi</name>
    <dbReference type="NCBI Taxonomy" id="515489"/>
    <lineage>
        <taxon>Bacteria</taxon>
        <taxon>Pseudomonadati</taxon>
        <taxon>Pseudomonadota</taxon>
        <taxon>Alphaproteobacteria</taxon>
        <taxon>Hyphomicrobiales</taxon>
        <taxon>Nitrobacteraceae</taxon>
        <taxon>Bradyrhizobium</taxon>
    </lineage>
</organism>
<accession>A0A5S4VX25</accession>
<reference evidence="1 2" key="1">
    <citation type="submission" date="2019-08" db="EMBL/GenBank/DDBJ databases">
        <title>Bradyrhizobium hipponensis sp. nov., a rhizobium isolated from a Lupinus angustifolius root nodule in Tunisia.</title>
        <authorList>
            <person name="Off K."/>
            <person name="Rejili M."/>
            <person name="Mars M."/>
            <person name="Brachmann A."/>
            <person name="Marin M."/>
        </authorList>
    </citation>
    <scope>NUCLEOTIDE SEQUENCE [LARGE SCALE GENOMIC DNA]</scope>
    <source>
        <strain evidence="1 2">CTAW11</strain>
    </source>
</reference>
<gene>
    <name evidence="1" type="ORF">FXB38_41870</name>
</gene>
<evidence type="ECO:0000313" key="2">
    <source>
        <dbReference type="Proteomes" id="UP000324853"/>
    </source>
</evidence>
<dbReference type="Proteomes" id="UP000324853">
    <property type="component" value="Unassembled WGS sequence"/>
</dbReference>
<protein>
    <submittedName>
        <fullName evidence="1">Uncharacterized protein</fullName>
    </submittedName>
</protein>
<comment type="caution">
    <text evidence="1">The sequence shown here is derived from an EMBL/GenBank/DDBJ whole genome shotgun (WGS) entry which is preliminary data.</text>
</comment>
<evidence type="ECO:0000313" key="1">
    <source>
        <dbReference type="EMBL" id="TYL70263.1"/>
    </source>
</evidence>
<dbReference type="AlphaFoldDB" id="A0A5S4VX25"/>